<sequence length="138" mass="15211">MSNITNPITQNGSGTDLLHLAERRMSWLQRRESVLAGNVANANTPDYKPKDITSFQDLLSTHHPVTLTRTHPNHLGEGEDTVRSYKTGTLASLNGNQVSLEDELVKIAATNDQHRFATTVYGRYMSMYSMALGSSSST</sequence>
<dbReference type="RefSeq" id="WP_160619559.1">
    <property type="nucleotide sequence ID" value="NZ_CP047653.1"/>
</dbReference>
<geneLocation type="plasmid" evidence="8 9">
    <name>unnamed1</name>
</geneLocation>
<comment type="similarity">
    <text evidence="2 6">Belongs to the flagella basal body rod proteins family.</text>
</comment>
<evidence type="ECO:0000256" key="3">
    <source>
        <dbReference type="ARBA" id="ARBA00014376"/>
    </source>
</evidence>
<evidence type="ECO:0000256" key="5">
    <source>
        <dbReference type="ARBA" id="ARBA00024934"/>
    </source>
</evidence>
<dbReference type="AlphaFoldDB" id="A0A6P1NLJ9"/>
<keyword evidence="8" id="KW-0969">Cilium</keyword>
<feature type="domain" description="Flagellar basal body rod protein N-terminal" evidence="7">
    <location>
        <begin position="21"/>
        <end position="48"/>
    </location>
</feature>
<dbReference type="Pfam" id="PF00460">
    <property type="entry name" value="Flg_bb_rod"/>
    <property type="match status" value="1"/>
</dbReference>
<organism evidence="8 9">
    <name type="scientific">Aristophania vespae</name>
    <dbReference type="NCBI Taxonomy" id="2697033"/>
    <lineage>
        <taxon>Bacteria</taxon>
        <taxon>Pseudomonadati</taxon>
        <taxon>Pseudomonadota</taxon>
        <taxon>Alphaproteobacteria</taxon>
        <taxon>Acetobacterales</taxon>
        <taxon>Acetobacteraceae</taxon>
        <taxon>Aristophania</taxon>
    </lineage>
</organism>
<evidence type="ECO:0000313" key="8">
    <source>
        <dbReference type="EMBL" id="QHI96502.1"/>
    </source>
</evidence>
<reference evidence="8 9" key="1">
    <citation type="submission" date="2020-01" db="EMBL/GenBank/DDBJ databases">
        <title>Genome sequencing of strain KACC 21507.</title>
        <authorList>
            <person name="Heo J."/>
            <person name="Kim S.-J."/>
            <person name="Kim J.-S."/>
            <person name="Hong S.-B."/>
            <person name="Kwon S.-W."/>
        </authorList>
    </citation>
    <scope>NUCLEOTIDE SEQUENCE [LARGE SCALE GENOMIC DNA]</scope>
    <source>
        <strain evidence="8 9">KACC 21507</strain>
        <plasmid evidence="8 9">unnamed1</plasmid>
    </source>
</reference>
<comment type="subunit">
    <text evidence="6">The basal body constitutes a major portion of the flagellar organelle and consists of a number of rings mounted on a central rod.</text>
</comment>
<gene>
    <name evidence="8" type="ORF">GT348_09090</name>
</gene>
<keyword evidence="9" id="KW-1185">Reference proteome</keyword>
<dbReference type="KEGG" id="bomb:GT348_09090"/>
<evidence type="ECO:0000259" key="7">
    <source>
        <dbReference type="Pfam" id="PF00460"/>
    </source>
</evidence>
<dbReference type="GO" id="GO:0071973">
    <property type="term" value="P:bacterial-type flagellum-dependent cell motility"/>
    <property type="evidence" value="ECO:0007669"/>
    <property type="project" value="InterPro"/>
</dbReference>
<dbReference type="InterPro" id="IPR006300">
    <property type="entry name" value="FlgB"/>
</dbReference>
<proteinExistence type="inferred from homology"/>
<dbReference type="PIRSF" id="PIRSF002889">
    <property type="entry name" value="Rod_FlgB"/>
    <property type="match status" value="1"/>
</dbReference>
<dbReference type="Proteomes" id="UP000463975">
    <property type="component" value="Plasmid unnamed1"/>
</dbReference>
<evidence type="ECO:0000256" key="2">
    <source>
        <dbReference type="ARBA" id="ARBA00009677"/>
    </source>
</evidence>
<keyword evidence="8" id="KW-0966">Cell projection</keyword>
<evidence type="ECO:0000313" key="9">
    <source>
        <dbReference type="Proteomes" id="UP000463975"/>
    </source>
</evidence>
<keyword evidence="8" id="KW-0614">Plasmid</keyword>
<accession>A0A6P1NLJ9</accession>
<comment type="subcellular location">
    <subcellularLocation>
        <location evidence="1 6">Bacterial flagellum basal body</location>
    </subcellularLocation>
</comment>
<keyword evidence="8" id="KW-0282">Flagellum</keyword>
<evidence type="ECO:0000256" key="4">
    <source>
        <dbReference type="ARBA" id="ARBA00023143"/>
    </source>
</evidence>
<dbReference type="InterPro" id="IPR001444">
    <property type="entry name" value="Flag_bb_rod_N"/>
</dbReference>
<evidence type="ECO:0000256" key="6">
    <source>
        <dbReference type="PIRNR" id="PIRNR002889"/>
    </source>
</evidence>
<comment type="function">
    <text evidence="5 6">Structural component of flagellum, the bacterial motility apparatus. Part of the rod structure of flagellar basal body.</text>
</comment>
<dbReference type="GO" id="GO:0030694">
    <property type="term" value="C:bacterial-type flagellum basal body, rod"/>
    <property type="evidence" value="ECO:0007669"/>
    <property type="project" value="InterPro"/>
</dbReference>
<keyword evidence="4 6" id="KW-0975">Bacterial flagellum</keyword>
<evidence type="ECO:0000256" key="1">
    <source>
        <dbReference type="ARBA" id="ARBA00004117"/>
    </source>
</evidence>
<protein>
    <recommendedName>
        <fullName evidence="3 6">Flagellar basal body rod protein FlgB</fullName>
    </recommendedName>
</protein>
<dbReference type="EMBL" id="CP047653">
    <property type="protein sequence ID" value="QHI96502.1"/>
    <property type="molecule type" value="Genomic_DNA"/>
</dbReference>
<name>A0A6P1NLJ9_9PROT</name>